<name>A0AAE3QV37_9BACT</name>
<dbReference type="EMBL" id="JASJOS010000010">
    <property type="protein sequence ID" value="MDJ1483339.1"/>
    <property type="molecule type" value="Genomic_DNA"/>
</dbReference>
<feature type="domain" description="TonB C-terminal" evidence="1">
    <location>
        <begin position="55"/>
        <end position="149"/>
    </location>
</feature>
<dbReference type="GO" id="GO:0098797">
    <property type="term" value="C:plasma membrane protein complex"/>
    <property type="evidence" value="ECO:0007669"/>
    <property type="project" value="TreeGrafter"/>
</dbReference>
<dbReference type="SUPFAM" id="SSF74653">
    <property type="entry name" value="TolA/TonB C-terminal domain"/>
    <property type="match status" value="1"/>
</dbReference>
<evidence type="ECO:0000313" key="2">
    <source>
        <dbReference type="EMBL" id="MDJ1483339.1"/>
    </source>
</evidence>
<dbReference type="Pfam" id="PF03544">
    <property type="entry name" value="TonB_C"/>
    <property type="match status" value="1"/>
</dbReference>
<organism evidence="2 3">
    <name type="scientific">Xanthocytophaga flava</name>
    <dbReference type="NCBI Taxonomy" id="3048013"/>
    <lineage>
        <taxon>Bacteria</taxon>
        <taxon>Pseudomonadati</taxon>
        <taxon>Bacteroidota</taxon>
        <taxon>Cytophagia</taxon>
        <taxon>Cytophagales</taxon>
        <taxon>Rhodocytophagaceae</taxon>
        <taxon>Xanthocytophaga</taxon>
    </lineage>
</organism>
<dbReference type="Gene3D" id="3.30.1150.10">
    <property type="match status" value="1"/>
</dbReference>
<sequence length="149" mass="17033">MYKAIPILFSIFLLSIPNYAQVKQSKLNTPIPKTLQPLNCEQPLFWTAQLAQYPEGISALYILIQKNIRYPALARNNKIQGTIYAGFIIDEKGFIKSPEILQGLGYGCDEEVVRVLNLIPQWKPARQHGRNVSIPYSLPIRFSFPEEKK</sequence>
<dbReference type="PROSITE" id="PS52015">
    <property type="entry name" value="TONB_CTD"/>
    <property type="match status" value="1"/>
</dbReference>
<dbReference type="PANTHER" id="PTHR33446:SF2">
    <property type="entry name" value="PROTEIN TONB"/>
    <property type="match status" value="1"/>
</dbReference>
<dbReference type="RefSeq" id="WP_313983071.1">
    <property type="nucleotide sequence ID" value="NZ_JASJOS010000010.1"/>
</dbReference>
<dbReference type="GO" id="GO:0055085">
    <property type="term" value="P:transmembrane transport"/>
    <property type="evidence" value="ECO:0007669"/>
    <property type="project" value="InterPro"/>
</dbReference>
<dbReference type="InterPro" id="IPR037682">
    <property type="entry name" value="TonB_C"/>
</dbReference>
<protein>
    <submittedName>
        <fullName evidence="2">Energy transducer TonB</fullName>
    </submittedName>
</protein>
<dbReference type="PANTHER" id="PTHR33446">
    <property type="entry name" value="PROTEIN TONB-RELATED"/>
    <property type="match status" value="1"/>
</dbReference>
<dbReference type="GO" id="GO:0031992">
    <property type="term" value="F:energy transducer activity"/>
    <property type="evidence" value="ECO:0007669"/>
    <property type="project" value="TreeGrafter"/>
</dbReference>
<evidence type="ECO:0000313" key="3">
    <source>
        <dbReference type="Proteomes" id="UP001241110"/>
    </source>
</evidence>
<comment type="caution">
    <text evidence="2">The sequence shown here is derived from an EMBL/GenBank/DDBJ whole genome shotgun (WGS) entry which is preliminary data.</text>
</comment>
<dbReference type="Proteomes" id="UP001241110">
    <property type="component" value="Unassembled WGS sequence"/>
</dbReference>
<reference evidence="2" key="1">
    <citation type="submission" date="2023-05" db="EMBL/GenBank/DDBJ databases">
        <authorList>
            <person name="Zhang X."/>
        </authorList>
    </citation>
    <scope>NUCLEOTIDE SEQUENCE</scope>
    <source>
        <strain evidence="2">YF14B1</strain>
    </source>
</reference>
<dbReference type="InterPro" id="IPR051045">
    <property type="entry name" value="TonB-dependent_transducer"/>
</dbReference>
<dbReference type="AlphaFoldDB" id="A0AAE3QV37"/>
<gene>
    <name evidence="2" type="ORF">QNI16_22765</name>
</gene>
<accession>A0AAE3QV37</accession>
<evidence type="ECO:0000259" key="1">
    <source>
        <dbReference type="PROSITE" id="PS52015"/>
    </source>
</evidence>
<proteinExistence type="predicted"/>